<evidence type="ECO:0000313" key="1">
    <source>
        <dbReference type="EMBL" id="CAD8111701.1"/>
    </source>
</evidence>
<protein>
    <submittedName>
        <fullName evidence="1">Uncharacterized protein</fullName>
    </submittedName>
</protein>
<evidence type="ECO:0000313" key="2">
    <source>
        <dbReference type="Proteomes" id="UP000692954"/>
    </source>
</evidence>
<dbReference type="Proteomes" id="UP000692954">
    <property type="component" value="Unassembled WGS sequence"/>
</dbReference>
<name>A0A8S1QAC8_9CILI</name>
<gene>
    <name evidence="1" type="ORF">PSON_ATCC_30995.1.T0990006</name>
</gene>
<comment type="caution">
    <text evidence="1">The sequence shown here is derived from an EMBL/GenBank/DDBJ whole genome shotgun (WGS) entry which is preliminary data.</text>
</comment>
<keyword evidence="2" id="KW-1185">Reference proteome</keyword>
<accession>A0A8S1QAC8</accession>
<organism evidence="1 2">
    <name type="scientific">Paramecium sonneborni</name>
    <dbReference type="NCBI Taxonomy" id="65129"/>
    <lineage>
        <taxon>Eukaryota</taxon>
        <taxon>Sar</taxon>
        <taxon>Alveolata</taxon>
        <taxon>Ciliophora</taxon>
        <taxon>Intramacronucleata</taxon>
        <taxon>Oligohymenophorea</taxon>
        <taxon>Peniculida</taxon>
        <taxon>Parameciidae</taxon>
        <taxon>Paramecium</taxon>
    </lineage>
</organism>
<proteinExistence type="predicted"/>
<sequence length="138" mass="16552">MLQLDLQTNIRQELFMFYQKNCHFLNNSFQIYQKLNSAVYQNGTILEFQNQLMDKLYFIMKENVAQCIGNKILAYNQILIQYFYCQIQCPIQLKCISESLIEFIDLNDFLVLNKNVQLQFSEILHVERQSQNSFSLLW</sequence>
<reference evidence="1" key="1">
    <citation type="submission" date="2021-01" db="EMBL/GenBank/DDBJ databases">
        <authorList>
            <consortium name="Genoscope - CEA"/>
            <person name="William W."/>
        </authorList>
    </citation>
    <scope>NUCLEOTIDE SEQUENCE</scope>
</reference>
<dbReference type="AlphaFoldDB" id="A0A8S1QAC8"/>
<dbReference type="EMBL" id="CAJJDN010000099">
    <property type="protein sequence ID" value="CAD8111701.1"/>
    <property type="molecule type" value="Genomic_DNA"/>
</dbReference>